<evidence type="ECO:0000256" key="8">
    <source>
        <dbReference type="RuleBase" id="RU000488"/>
    </source>
</evidence>
<dbReference type="SUPFAM" id="SSF103506">
    <property type="entry name" value="Mitochondrial carrier"/>
    <property type="match status" value="1"/>
</dbReference>
<keyword evidence="5" id="KW-0677">Repeat</keyword>
<dbReference type="OrthoDB" id="270584at2759"/>
<protein>
    <submittedName>
        <fullName evidence="10">Uncharacterized protein</fullName>
    </submittedName>
</protein>
<dbReference type="InterPro" id="IPR018108">
    <property type="entry name" value="MCP_transmembrane"/>
</dbReference>
<comment type="similarity">
    <text evidence="2 8">Belongs to the mitochondrial carrier (TC 2.A.29) family.</text>
</comment>
<dbReference type="InterPro" id="IPR002067">
    <property type="entry name" value="MCP"/>
</dbReference>
<sequence>MSQPKSKSVLLVNEIVKNRQRRNSASSSLQITVPKFKDFESDKKLRFLIEFGAGAMGGAISRTLTAPIDRLRTVYQVESVDKKRGDLSLKSVWRCMLKEGKLRGLWRGNFVNVVKTAPESAVRFATYEKFKQLLNKDKCEITFNEKILCGGAASFVSASILYPLKTVKTLMNLGHTGEYQSIFDCVAKTYKKHGFISFYRGLLANSVAIIPSAGIDLATYETLKKMYSKATNKNEPNVMEKMILGNFSSCLGNLIVYPLLFARTRLQSNRNASETTCSLLLKVWKNDGLSGVYRGFFLHILKIGPAASISYITFESITKSFRIDSLN</sequence>
<keyword evidence="9" id="KW-1133">Transmembrane helix</keyword>
<dbReference type="InterPro" id="IPR023395">
    <property type="entry name" value="MCP_dom_sf"/>
</dbReference>
<evidence type="ECO:0000313" key="11">
    <source>
        <dbReference type="Proteomes" id="UP000663879"/>
    </source>
</evidence>
<keyword evidence="6 7" id="KW-0472">Membrane</keyword>
<name>A0A814D6L2_9BILA</name>
<dbReference type="PROSITE" id="PS50920">
    <property type="entry name" value="SOLCAR"/>
    <property type="match status" value="3"/>
</dbReference>
<dbReference type="AlphaFoldDB" id="A0A814D6L2"/>
<evidence type="ECO:0000256" key="4">
    <source>
        <dbReference type="ARBA" id="ARBA00022692"/>
    </source>
</evidence>
<feature type="repeat" description="Solcar" evidence="7">
    <location>
        <begin position="236"/>
        <end position="320"/>
    </location>
</feature>
<feature type="repeat" description="Solcar" evidence="7">
    <location>
        <begin position="145"/>
        <end position="226"/>
    </location>
</feature>
<dbReference type="GO" id="GO:0055085">
    <property type="term" value="P:transmembrane transport"/>
    <property type="evidence" value="ECO:0007669"/>
    <property type="project" value="InterPro"/>
</dbReference>
<feature type="repeat" description="Solcar" evidence="7">
    <location>
        <begin position="45"/>
        <end position="133"/>
    </location>
</feature>
<evidence type="ECO:0000256" key="3">
    <source>
        <dbReference type="ARBA" id="ARBA00022448"/>
    </source>
</evidence>
<reference evidence="10" key="1">
    <citation type="submission" date="2021-02" db="EMBL/GenBank/DDBJ databases">
        <authorList>
            <person name="Nowell W R."/>
        </authorList>
    </citation>
    <scope>NUCLEOTIDE SEQUENCE</scope>
    <source>
        <strain evidence="10">Ploen Becks lab</strain>
    </source>
</reference>
<organism evidence="10 11">
    <name type="scientific">Brachionus calyciflorus</name>
    <dbReference type="NCBI Taxonomy" id="104777"/>
    <lineage>
        <taxon>Eukaryota</taxon>
        <taxon>Metazoa</taxon>
        <taxon>Spiralia</taxon>
        <taxon>Gnathifera</taxon>
        <taxon>Rotifera</taxon>
        <taxon>Eurotatoria</taxon>
        <taxon>Monogononta</taxon>
        <taxon>Pseudotrocha</taxon>
        <taxon>Ploima</taxon>
        <taxon>Brachionidae</taxon>
        <taxon>Brachionus</taxon>
    </lineage>
</organism>
<dbReference type="EMBL" id="CAJNOC010002780">
    <property type="protein sequence ID" value="CAF0951062.1"/>
    <property type="molecule type" value="Genomic_DNA"/>
</dbReference>
<accession>A0A814D6L2</accession>
<dbReference type="PANTHER" id="PTHR24089">
    <property type="entry name" value="SOLUTE CARRIER FAMILY 25"/>
    <property type="match status" value="1"/>
</dbReference>
<evidence type="ECO:0000256" key="2">
    <source>
        <dbReference type="ARBA" id="ARBA00006375"/>
    </source>
</evidence>
<feature type="transmembrane region" description="Helical" evidence="9">
    <location>
        <begin position="243"/>
        <end position="262"/>
    </location>
</feature>
<evidence type="ECO:0000256" key="5">
    <source>
        <dbReference type="ARBA" id="ARBA00022737"/>
    </source>
</evidence>
<evidence type="ECO:0000313" key="10">
    <source>
        <dbReference type="EMBL" id="CAF0951062.1"/>
    </source>
</evidence>
<dbReference type="PRINTS" id="PR00926">
    <property type="entry name" value="MITOCARRIER"/>
</dbReference>
<dbReference type="GO" id="GO:0016020">
    <property type="term" value="C:membrane"/>
    <property type="evidence" value="ECO:0007669"/>
    <property type="project" value="UniProtKB-SubCell"/>
</dbReference>
<feature type="transmembrane region" description="Helical" evidence="9">
    <location>
        <begin position="202"/>
        <end position="223"/>
    </location>
</feature>
<evidence type="ECO:0000256" key="9">
    <source>
        <dbReference type="SAM" id="Phobius"/>
    </source>
</evidence>
<comment type="subcellular location">
    <subcellularLocation>
        <location evidence="1">Membrane</location>
        <topology evidence="1">Multi-pass membrane protein</topology>
    </subcellularLocation>
</comment>
<evidence type="ECO:0000256" key="1">
    <source>
        <dbReference type="ARBA" id="ARBA00004141"/>
    </source>
</evidence>
<keyword evidence="3 8" id="KW-0813">Transport</keyword>
<comment type="caution">
    <text evidence="10">The sequence shown here is derived from an EMBL/GenBank/DDBJ whole genome shotgun (WGS) entry which is preliminary data.</text>
</comment>
<gene>
    <name evidence="10" type="ORF">OXX778_LOCUS13945</name>
</gene>
<dbReference type="Proteomes" id="UP000663879">
    <property type="component" value="Unassembled WGS sequence"/>
</dbReference>
<evidence type="ECO:0000256" key="7">
    <source>
        <dbReference type="PROSITE-ProRule" id="PRU00282"/>
    </source>
</evidence>
<evidence type="ECO:0000256" key="6">
    <source>
        <dbReference type="ARBA" id="ARBA00023136"/>
    </source>
</evidence>
<dbReference type="Pfam" id="PF00153">
    <property type="entry name" value="Mito_carr"/>
    <property type="match status" value="3"/>
</dbReference>
<dbReference type="Gene3D" id="1.50.40.10">
    <property type="entry name" value="Mitochondrial carrier domain"/>
    <property type="match status" value="1"/>
</dbReference>
<proteinExistence type="inferred from homology"/>
<keyword evidence="4 7" id="KW-0812">Transmembrane</keyword>
<keyword evidence="11" id="KW-1185">Reference proteome</keyword>